<comment type="function">
    <text evidence="7">Functions as a peptidoglycan terminase that cleaves nascent peptidoglycan strands endolytically to terminate their elongation.</text>
</comment>
<dbReference type="GO" id="GO:0071555">
    <property type="term" value="P:cell wall organization"/>
    <property type="evidence" value="ECO:0007669"/>
    <property type="project" value="UniProtKB-KW"/>
</dbReference>
<evidence type="ECO:0000256" key="1">
    <source>
        <dbReference type="ARBA" id="ARBA00022475"/>
    </source>
</evidence>
<dbReference type="NCBIfam" id="TIGR00247">
    <property type="entry name" value="endolytic transglycosylase MltG"/>
    <property type="match status" value="1"/>
</dbReference>
<dbReference type="AlphaFoldDB" id="A0A2H5XEH2"/>
<feature type="site" description="Important for catalytic activity" evidence="7">
    <location>
        <position position="215"/>
    </location>
</feature>
<keyword evidence="3 7" id="KW-1133">Transmembrane helix</keyword>
<sequence>MARRLLVLIAVVAGLTLGWWSWLLFAPVGPTGTVTLTVHRGDTFAQVTAALQRLGLLRSRWWFEQLARWHRLPQRLRAGIYRIPTPIALWRLVRWLTETRPELIRLTVWEGMMAREIAERVERLGLGSAERFMDIVRNPEGKVTVPFPWRGDLEGVLFPATYSLPPLRPGEEAYIVQQMVNAFARRFWLPYRDDIVRSPFSLRELVTIASLVQWEVKLDEERPVVAGVILNRLRRRMRLEIDATVLYALGQRKRRVLYRDLQVNSPYNTYRYAGLPPGPICSPGLASLLAALRPAQVPYLFYVARGDGSHIFSRTYAEHLQAVAAYRRWREQRRHDATP</sequence>
<evidence type="ECO:0000256" key="7">
    <source>
        <dbReference type="HAMAP-Rule" id="MF_02065"/>
    </source>
</evidence>
<proteinExistence type="inferred from homology"/>
<evidence type="ECO:0000256" key="2">
    <source>
        <dbReference type="ARBA" id="ARBA00022692"/>
    </source>
</evidence>
<keyword evidence="5 7" id="KW-0456">Lyase</keyword>
<evidence type="ECO:0000256" key="4">
    <source>
        <dbReference type="ARBA" id="ARBA00023136"/>
    </source>
</evidence>
<dbReference type="Gene3D" id="3.30.1490.480">
    <property type="entry name" value="Endolytic murein transglycosylase"/>
    <property type="match status" value="1"/>
</dbReference>
<dbReference type="Proteomes" id="UP000236173">
    <property type="component" value="Unassembled WGS sequence"/>
</dbReference>
<gene>
    <name evidence="7 8" type="primary">mltG</name>
    <name evidence="8" type="ORF">HRbin17_02107</name>
</gene>
<dbReference type="HAMAP" id="MF_02065">
    <property type="entry name" value="MltG"/>
    <property type="match status" value="1"/>
</dbReference>
<evidence type="ECO:0000313" key="9">
    <source>
        <dbReference type="Proteomes" id="UP000236173"/>
    </source>
</evidence>
<evidence type="ECO:0000256" key="3">
    <source>
        <dbReference type="ARBA" id="ARBA00022989"/>
    </source>
</evidence>
<comment type="caution">
    <text evidence="8">The sequence shown here is derived from an EMBL/GenBank/DDBJ whole genome shotgun (WGS) entry which is preliminary data.</text>
</comment>
<accession>A0A2H5XEH2</accession>
<reference evidence="9" key="1">
    <citation type="submission" date="2017-09" db="EMBL/GenBank/DDBJ databases">
        <title>Metaegenomics of thermophilic ammonia-oxidizing enrichment culture.</title>
        <authorList>
            <person name="Kato S."/>
            <person name="Suzuki K."/>
        </authorList>
    </citation>
    <scope>NUCLEOTIDE SEQUENCE [LARGE SCALE GENOMIC DNA]</scope>
</reference>
<dbReference type="EMBL" id="BEHT01000031">
    <property type="protein sequence ID" value="GBC99579.1"/>
    <property type="molecule type" value="Genomic_DNA"/>
</dbReference>
<keyword evidence="4 7" id="KW-0472">Membrane</keyword>
<protein>
    <recommendedName>
        <fullName evidence="7">Endolytic murein transglycosylase</fullName>
        <ecNumber evidence="7">4.2.2.29</ecNumber>
    </recommendedName>
    <alternativeName>
        <fullName evidence="7">Peptidoglycan lytic transglycosylase</fullName>
    </alternativeName>
    <alternativeName>
        <fullName evidence="7">Peptidoglycan polymerization terminase</fullName>
    </alternativeName>
</protein>
<dbReference type="PANTHER" id="PTHR30518">
    <property type="entry name" value="ENDOLYTIC MUREIN TRANSGLYCOSYLASE"/>
    <property type="match status" value="1"/>
</dbReference>
<dbReference type="GO" id="GO:0008932">
    <property type="term" value="F:lytic endotransglycosylase activity"/>
    <property type="evidence" value="ECO:0007669"/>
    <property type="project" value="UniProtKB-UniRule"/>
</dbReference>
<keyword evidence="2 7" id="KW-0812">Transmembrane</keyword>
<dbReference type="CDD" id="cd08010">
    <property type="entry name" value="MltG_like"/>
    <property type="match status" value="1"/>
</dbReference>
<name>A0A2H5XEH2_9BACT</name>
<evidence type="ECO:0000313" key="8">
    <source>
        <dbReference type="EMBL" id="GBC99579.1"/>
    </source>
</evidence>
<comment type="catalytic activity">
    <reaction evidence="7">
        <text>a peptidoglycan chain = a peptidoglycan chain with N-acetyl-1,6-anhydromuramyl-[peptide] at the reducing end + a peptidoglycan chain with N-acetylglucosamine at the non-reducing end.</text>
        <dbReference type="EC" id="4.2.2.29"/>
    </reaction>
</comment>
<dbReference type="InterPro" id="IPR003770">
    <property type="entry name" value="MLTG-like"/>
</dbReference>
<comment type="similarity">
    <text evidence="7">Belongs to the transglycosylase MltG family.</text>
</comment>
<dbReference type="Gene3D" id="3.30.160.60">
    <property type="entry name" value="Classic Zinc Finger"/>
    <property type="match status" value="1"/>
</dbReference>
<dbReference type="Pfam" id="PF02618">
    <property type="entry name" value="YceG"/>
    <property type="match status" value="1"/>
</dbReference>
<evidence type="ECO:0000256" key="6">
    <source>
        <dbReference type="ARBA" id="ARBA00023316"/>
    </source>
</evidence>
<dbReference type="EC" id="4.2.2.29" evidence="7"/>
<organism evidence="8 9">
    <name type="scientific">Candidatus Fervidibacter japonicus</name>
    <dbReference type="NCBI Taxonomy" id="2035412"/>
    <lineage>
        <taxon>Bacteria</taxon>
        <taxon>Candidatus Fervidibacterota</taxon>
        <taxon>Candidatus Fervidibacter</taxon>
    </lineage>
</organism>
<evidence type="ECO:0000256" key="5">
    <source>
        <dbReference type="ARBA" id="ARBA00023239"/>
    </source>
</evidence>
<dbReference type="GO" id="GO:0005886">
    <property type="term" value="C:plasma membrane"/>
    <property type="evidence" value="ECO:0007669"/>
    <property type="project" value="UniProtKB-UniRule"/>
</dbReference>
<dbReference type="GO" id="GO:0009252">
    <property type="term" value="P:peptidoglycan biosynthetic process"/>
    <property type="evidence" value="ECO:0007669"/>
    <property type="project" value="UniProtKB-UniRule"/>
</dbReference>
<dbReference type="PANTHER" id="PTHR30518:SF2">
    <property type="entry name" value="ENDOLYTIC MUREIN TRANSGLYCOSYLASE"/>
    <property type="match status" value="1"/>
</dbReference>
<keyword evidence="1 7" id="KW-1003">Cell membrane</keyword>
<keyword evidence="6 7" id="KW-0961">Cell wall biogenesis/degradation</keyword>